<keyword evidence="3" id="KW-1185">Reference proteome</keyword>
<dbReference type="EMBL" id="JAACJM010000206">
    <property type="protein sequence ID" value="KAF5337796.1"/>
    <property type="molecule type" value="Genomic_DNA"/>
</dbReference>
<dbReference type="AlphaFoldDB" id="A0A8H5FI96"/>
<organism evidence="2 3">
    <name type="scientific">Tetrapyrgos nigripes</name>
    <dbReference type="NCBI Taxonomy" id="182062"/>
    <lineage>
        <taxon>Eukaryota</taxon>
        <taxon>Fungi</taxon>
        <taxon>Dikarya</taxon>
        <taxon>Basidiomycota</taxon>
        <taxon>Agaricomycotina</taxon>
        <taxon>Agaricomycetes</taxon>
        <taxon>Agaricomycetidae</taxon>
        <taxon>Agaricales</taxon>
        <taxon>Marasmiineae</taxon>
        <taxon>Marasmiaceae</taxon>
        <taxon>Tetrapyrgos</taxon>
    </lineage>
</organism>
<accession>A0A8H5FI96</accession>
<evidence type="ECO:0000313" key="1">
    <source>
        <dbReference type="EMBL" id="KAF5328024.1"/>
    </source>
</evidence>
<comment type="caution">
    <text evidence="2">The sequence shown here is derived from an EMBL/GenBank/DDBJ whole genome shotgun (WGS) entry which is preliminary data.</text>
</comment>
<protein>
    <submittedName>
        <fullName evidence="2">Uncharacterized protein</fullName>
    </submittedName>
</protein>
<evidence type="ECO:0000313" key="2">
    <source>
        <dbReference type="EMBL" id="KAF5337796.1"/>
    </source>
</evidence>
<gene>
    <name evidence="2" type="ORF">D9758_016285</name>
    <name evidence="1" type="ORF">D9758_018024</name>
</gene>
<dbReference type="EMBL" id="JAACJM010000373">
    <property type="protein sequence ID" value="KAF5328024.1"/>
    <property type="molecule type" value="Genomic_DNA"/>
</dbReference>
<sequence>MGFDVDVVQQVTDLVQPSRILEIKETRIKDKAARYRASGSQRVALVLCR</sequence>
<proteinExistence type="predicted"/>
<name>A0A8H5FI96_9AGAR</name>
<dbReference type="Proteomes" id="UP000559256">
    <property type="component" value="Unassembled WGS sequence"/>
</dbReference>
<reference evidence="2 3" key="1">
    <citation type="journal article" date="2020" name="ISME J.">
        <title>Uncovering the hidden diversity of litter-decomposition mechanisms in mushroom-forming fungi.</title>
        <authorList>
            <person name="Floudas D."/>
            <person name="Bentzer J."/>
            <person name="Ahren D."/>
            <person name="Johansson T."/>
            <person name="Persson P."/>
            <person name="Tunlid A."/>
        </authorList>
    </citation>
    <scope>NUCLEOTIDE SEQUENCE [LARGE SCALE GENOMIC DNA]</scope>
    <source>
        <strain evidence="2 3">CBS 291.85</strain>
    </source>
</reference>
<evidence type="ECO:0000313" key="3">
    <source>
        <dbReference type="Proteomes" id="UP000559256"/>
    </source>
</evidence>